<evidence type="ECO:0000256" key="2">
    <source>
        <dbReference type="ARBA" id="ARBA00006451"/>
    </source>
</evidence>
<dbReference type="Pfam" id="PF26216">
    <property type="entry name" value="GDPGP1_C"/>
    <property type="match status" value="1"/>
</dbReference>
<accession>A0A2C9UMA1</accession>
<dbReference type="GO" id="GO:0016787">
    <property type="term" value="F:hydrolase activity"/>
    <property type="evidence" value="ECO:0007669"/>
    <property type="project" value="UniProtKB-KW"/>
</dbReference>
<dbReference type="PANTHER" id="PTHR20884:SF9">
    <property type="entry name" value="OS12G0612100 PROTEIN"/>
    <property type="match status" value="1"/>
</dbReference>
<gene>
    <name evidence="11" type="ORF">MANES_14G123900v8</name>
</gene>
<keyword evidence="7" id="KW-0547">Nucleotide-binding</keyword>
<dbReference type="InterPro" id="IPR026506">
    <property type="entry name" value="GDPGP"/>
</dbReference>
<dbReference type="PANTHER" id="PTHR20884">
    <property type="entry name" value="GDP-D-GLUCOSE PHOSPHORYLASE 1"/>
    <property type="match status" value="1"/>
</dbReference>
<evidence type="ECO:0000256" key="5">
    <source>
        <dbReference type="ARBA" id="ARBA00022679"/>
    </source>
</evidence>
<dbReference type="OMA" id="NPIEYGH"/>
<evidence type="ECO:0000256" key="1">
    <source>
        <dbReference type="ARBA" id="ARBA00004496"/>
    </source>
</evidence>
<protein>
    <recommendedName>
        <fullName evidence="13">GDP-L-galactose phosphorylase 1</fullName>
    </recommendedName>
</protein>
<evidence type="ECO:0000259" key="9">
    <source>
        <dbReference type="Pfam" id="PF26216"/>
    </source>
</evidence>
<organism evidence="11 12">
    <name type="scientific">Manihot esculenta</name>
    <name type="common">Cassava</name>
    <name type="synonym">Jatropha manihot</name>
    <dbReference type="NCBI Taxonomy" id="3983"/>
    <lineage>
        <taxon>Eukaryota</taxon>
        <taxon>Viridiplantae</taxon>
        <taxon>Streptophyta</taxon>
        <taxon>Embryophyta</taxon>
        <taxon>Tracheophyta</taxon>
        <taxon>Spermatophyta</taxon>
        <taxon>Magnoliopsida</taxon>
        <taxon>eudicotyledons</taxon>
        <taxon>Gunneridae</taxon>
        <taxon>Pentapetalae</taxon>
        <taxon>rosids</taxon>
        <taxon>fabids</taxon>
        <taxon>Malpighiales</taxon>
        <taxon>Euphorbiaceae</taxon>
        <taxon>Crotonoideae</taxon>
        <taxon>Manihoteae</taxon>
        <taxon>Manihot</taxon>
    </lineage>
</organism>
<feature type="domain" description="GDPGP1-like C-terminal" evidence="9">
    <location>
        <begin position="234"/>
        <end position="371"/>
    </location>
</feature>
<dbReference type="OrthoDB" id="417175at2759"/>
<dbReference type="EMBL" id="CM004400">
    <property type="protein sequence ID" value="OAY31578.1"/>
    <property type="molecule type" value="Genomic_DNA"/>
</dbReference>
<keyword evidence="8" id="KW-0378">Hydrolase</keyword>
<evidence type="ECO:0000256" key="4">
    <source>
        <dbReference type="ARBA" id="ARBA00022658"/>
    </source>
</evidence>
<dbReference type="Gramene" id="Manes.14G123900.1.v8.1">
    <property type="protein sequence ID" value="Manes.14G123900.1.v8.1.CDS"/>
    <property type="gene ID" value="Manes.14G123900.v8.1"/>
</dbReference>
<keyword evidence="12" id="KW-1185">Reference proteome</keyword>
<dbReference type="GO" id="GO:0080048">
    <property type="term" value="F:GDP-D-glucose phosphorylase activity"/>
    <property type="evidence" value="ECO:0000318"/>
    <property type="project" value="GO_Central"/>
</dbReference>
<dbReference type="GO" id="GO:0006006">
    <property type="term" value="P:glucose metabolic process"/>
    <property type="evidence" value="ECO:0000318"/>
    <property type="project" value="GO_Central"/>
</dbReference>
<dbReference type="AlphaFoldDB" id="A0A2C9UMA1"/>
<evidence type="ECO:0000256" key="3">
    <source>
        <dbReference type="ARBA" id="ARBA00022490"/>
    </source>
</evidence>
<keyword evidence="5" id="KW-0808">Transferase</keyword>
<dbReference type="GO" id="GO:0005737">
    <property type="term" value="C:cytoplasm"/>
    <property type="evidence" value="ECO:0000318"/>
    <property type="project" value="GO_Central"/>
</dbReference>
<keyword evidence="4" id="KW-0344">Guanine-nucleotide releasing factor</keyword>
<keyword evidence="3" id="KW-0963">Cytoplasm</keyword>
<feature type="domain" description="GDPGP1-like N-terminal" evidence="10">
    <location>
        <begin position="63"/>
        <end position="227"/>
    </location>
</feature>
<dbReference type="GO" id="GO:0000166">
    <property type="term" value="F:nucleotide binding"/>
    <property type="evidence" value="ECO:0007669"/>
    <property type="project" value="UniProtKB-KW"/>
</dbReference>
<dbReference type="Proteomes" id="UP000091857">
    <property type="component" value="Chromosome 14"/>
</dbReference>
<comment type="caution">
    <text evidence="11">The sequence shown here is derived from an EMBL/GenBank/DDBJ whole genome shotgun (WGS) entry which is preliminary data.</text>
</comment>
<name>A0A2C9UMA1_MANES</name>
<comment type="subcellular location">
    <subcellularLocation>
        <location evidence="1">Cytoplasm</location>
    </subcellularLocation>
</comment>
<evidence type="ECO:0000313" key="12">
    <source>
        <dbReference type="Proteomes" id="UP000091857"/>
    </source>
</evidence>
<sequence>MVTAKPLADTNMLLKCATEQLGCPHFCSQGIKIPVYCFGTQYLIDNSLFGGVSHISDEEQSLLDSLLLAQWEERMWKGHFEYDITASEIKVIRGRRKFLAQLNSDGGIDCLQDPDKHKMCHQKDLPVFDQTKHCEELLFCITNSDKADSELIPSAAVPNGAILIVINVNPIEYGHVFLVPHGFDRLYQVVDARYLEMVVRVAVEINNFSFRVFYNWPRHSHLYFQACYFPDLLPVEHMPVDILFDAGQKGIQISTVIDYPIKTLLFESNCNIRMMVEIVSETTRYLLDKEIPYNLMISDCGKKVFLFLQAQTLSSSCNLSAWECGGYFLFKSRQEFEEVTEAALLKRLSTVSLDDEGFATVKQFCCTMASKIVF</sequence>
<dbReference type="InterPro" id="IPR058865">
    <property type="entry name" value="GDPGP1_C"/>
</dbReference>
<evidence type="ECO:0000313" key="11">
    <source>
        <dbReference type="EMBL" id="OAY31578.1"/>
    </source>
</evidence>
<dbReference type="InterPro" id="IPR058866">
    <property type="entry name" value="GDPGP1_N"/>
</dbReference>
<evidence type="ECO:0000256" key="7">
    <source>
        <dbReference type="ARBA" id="ARBA00022741"/>
    </source>
</evidence>
<dbReference type="STRING" id="3983.A0A2C9UMA1"/>
<keyword evidence="6" id="KW-0548">Nucleotidyltransferase</keyword>
<comment type="similarity">
    <text evidence="2">Belongs to the GDPGP1 family.</text>
</comment>
<evidence type="ECO:0000256" key="8">
    <source>
        <dbReference type="ARBA" id="ARBA00022801"/>
    </source>
</evidence>
<evidence type="ECO:0000256" key="6">
    <source>
        <dbReference type="ARBA" id="ARBA00022695"/>
    </source>
</evidence>
<evidence type="ECO:0008006" key="13">
    <source>
        <dbReference type="Google" id="ProtNLM"/>
    </source>
</evidence>
<proteinExistence type="inferred from homology"/>
<dbReference type="Pfam" id="PF26217">
    <property type="entry name" value="GDPGP1_N"/>
    <property type="match status" value="1"/>
</dbReference>
<evidence type="ECO:0000259" key="10">
    <source>
        <dbReference type="Pfam" id="PF26217"/>
    </source>
</evidence>
<reference evidence="12" key="1">
    <citation type="journal article" date="2016" name="Nat. Biotechnol.">
        <title>Sequencing wild and cultivated cassava and related species reveals extensive interspecific hybridization and genetic diversity.</title>
        <authorList>
            <person name="Bredeson J.V."/>
            <person name="Lyons J.B."/>
            <person name="Prochnik S.E."/>
            <person name="Wu G.A."/>
            <person name="Ha C.M."/>
            <person name="Edsinger-Gonzales E."/>
            <person name="Grimwood J."/>
            <person name="Schmutz J."/>
            <person name="Rabbi I.Y."/>
            <person name="Egesi C."/>
            <person name="Nauluvula P."/>
            <person name="Lebot V."/>
            <person name="Ndunguru J."/>
            <person name="Mkamilo G."/>
            <person name="Bart R.S."/>
            <person name="Setter T.L."/>
            <person name="Gleadow R.M."/>
            <person name="Kulakow P."/>
            <person name="Ferguson M.E."/>
            <person name="Rounsley S."/>
            <person name="Rokhsar D.S."/>
        </authorList>
    </citation>
    <scope>NUCLEOTIDE SEQUENCE [LARGE SCALE GENOMIC DNA]</scope>
    <source>
        <strain evidence="12">cv. AM560-2</strain>
    </source>
</reference>
<dbReference type="GO" id="GO:0005085">
    <property type="term" value="F:guanyl-nucleotide exchange factor activity"/>
    <property type="evidence" value="ECO:0007669"/>
    <property type="project" value="UniProtKB-KW"/>
</dbReference>